<evidence type="ECO:0000256" key="1">
    <source>
        <dbReference type="SAM" id="Phobius"/>
    </source>
</evidence>
<feature type="transmembrane region" description="Helical" evidence="1">
    <location>
        <begin position="12"/>
        <end position="29"/>
    </location>
</feature>
<dbReference type="RefSeq" id="XP_049309278.1">
    <property type="nucleotide sequence ID" value="XM_049453321.1"/>
</dbReference>
<keyword evidence="1" id="KW-1133">Transmembrane helix</keyword>
<evidence type="ECO:0000313" key="2">
    <source>
        <dbReference type="Proteomes" id="UP001652620"/>
    </source>
</evidence>
<reference evidence="3" key="1">
    <citation type="submission" date="2025-08" db="UniProtKB">
        <authorList>
            <consortium name="RefSeq"/>
        </authorList>
    </citation>
    <scope>IDENTIFICATION</scope>
    <source>
        <tissue evidence="3">Adult</tissue>
    </source>
</reference>
<dbReference type="Proteomes" id="UP001652620">
    <property type="component" value="Chromosome 3"/>
</dbReference>
<dbReference type="PANTHER" id="PTHR20898">
    <property type="entry name" value="DAEDALUS ON 3-RELATED-RELATED"/>
    <property type="match status" value="1"/>
</dbReference>
<gene>
    <name evidence="3" type="primary">LOC125777770</name>
</gene>
<dbReference type="PANTHER" id="PTHR20898:SF0">
    <property type="entry name" value="DAEDALUS ON 3-RELATED"/>
    <property type="match status" value="1"/>
</dbReference>
<dbReference type="SMART" id="SM00697">
    <property type="entry name" value="DM8"/>
    <property type="match status" value="1"/>
</dbReference>
<proteinExistence type="predicted"/>
<evidence type="ECO:0000313" key="3">
    <source>
        <dbReference type="RefSeq" id="XP_049309278.1"/>
    </source>
</evidence>
<keyword evidence="1" id="KW-0812">Transmembrane</keyword>
<dbReference type="GeneID" id="125777770"/>
<protein>
    <submittedName>
        <fullName evidence="3">Uncharacterized protein LOC125777770</fullName>
    </submittedName>
</protein>
<keyword evidence="2" id="KW-1185">Reference proteome</keyword>
<dbReference type="Pfam" id="PF06477">
    <property type="entry name" value="DUF1091"/>
    <property type="match status" value="1"/>
</dbReference>
<name>A0ABM3JJ82_BACDO</name>
<sequence>MSARAYNTGQRVYNIAVVVATLCLLQLFGDCLCIEKFTNVQCSSFDEKFAIFEMCRLRAVKRDVNELSVALKFVQSNETLRNATIRLQLMKKASGYKPFLYDVTVNLCEYLEKRNHPFLNIIFNAFGNHSTSLQRCPLRNELAIEHLQFPTDMLQGLPLPLGEYAIFASLTAESKKRIEVKLYFMLNDTYKYKYEYLQRDASTK</sequence>
<dbReference type="InterPro" id="IPR010512">
    <property type="entry name" value="DUF1091"/>
</dbReference>
<organism evidence="2 3">
    <name type="scientific">Bactrocera dorsalis</name>
    <name type="common">Oriental fruit fly</name>
    <name type="synonym">Dacus dorsalis</name>
    <dbReference type="NCBI Taxonomy" id="27457"/>
    <lineage>
        <taxon>Eukaryota</taxon>
        <taxon>Metazoa</taxon>
        <taxon>Ecdysozoa</taxon>
        <taxon>Arthropoda</taxon>
        <taxon>Hexapoda</taxon>
        <taxon>Insecta</taxon>
        <taxon>Pterygota</taxon>
        <taxon>Neoptera</taxon>
        <taxon>Endopterygota</taxon>
        <taxon>Diptera</taxon>
        <taxon>Brachycera</taxon>
        <taxon>Muscomorpha</taxon>
        <taxon>Tephritoidea</taxon>
        <taxon>Tephritidae</taxon>
        <taxon>Bactrocera</taxon>
        <taxon>Bactrocera</taxon>
    </lineage>
</organism>
<accession>A0ABM3JJ82</accession>
<keyword evidence="1" id="KW-0472">Membrane</keyword>